<reference evidence="8 9" key="1">
    <citation type="submission" date="2020-08" db="EMBL/GenBank/DDBJ databases">
        <title>Genomic Encyclopedia of Type Strains, Phase IV (KMG-IV): sequencing the most valuable type-strain genomes for metagenomic binning, comparative biology and taxonomic classification.</title>
        <authorList>
            <person name="Goeker M."/>
        </authorList>
    </citation>
    <scope>NUCLEOTIDE SEQUENCE [LARGE SCALE GENOMIC DNA]</scope>
    <source>
        <strain evidence="8 9">DSM 22336</strain>
    </source>
</reference>
<proteinExistence type="inferred from homology"/>
<dbReference type="Proteomes" id="UP000555393">
    <property type="component" value="Unassembled WGS sequence"/>
</dbReference>
<dbReference type="PANTHER" id="PTHR30483">
    <property type="entry name" value="LEUCINE-SPECIFIC-BINDING PROTEIN"/>
    <property type="match status" value="1"/>
</dbReference>
<name>A0A841M8M2_9HYPH</name>
<keyword evidence="3" id="KW-0813">Transport</keyword>
<dbReference type="CDD" id="cd06332">
    <property type="entry name" value="PBP1_aromatic_compounds-like"/>
    <property type="match status" value="1"/>
</dbReference>
<feature type="signal peptide" evidence="6">
    <location>
        <begin position="1"/>
        <end position="31"/>
    </location>
</feature>
<keyword evidence="4 6" id="KW-0732">Signal</keyword>
<dbReference type="InterPro" id="IPR051010">
    <property type="entry name" value="BCAA_transport"/>
</dbReference>
<evidence type="ECO:0000259" key="7">
    <source>
        <dbReference type="Pfam" id="PF13458"/>
    </source>
</evidence>
<feature type="domain" description="Leucine-binding protein" evidence="7">
    <location>
        <begin position="36"/>
        <end position="380"/>
    </location>
</feature>
<protein>
    <submittedName>
        <fullName evidence="8">Branched-chain amino acid transport system substrate-binding protein</fullName>
    </submittedName>
</protein>
<evidence type="ECO:0000313" key="8">
    <source>
        <dbReference type="EMBL" id="MBB6262488.1"/>
    </source>
</evidence>
<keyword evidence="9" id="KW-1185">Reference proteome</keyword>
<dbReference type="Gene3D" id="3.40.50.2300">
    <property type="match status" value="2"/>
</dbReference>
<comment type="function">
    <text evidence="1">Component of an amino-acid transport system.</text>
</comment>
<evidence type="ECO:0000256" key="1">
    <source>
        <dbReference type="ARBA" id="ARBA00003630"/>
    </source>
</evidence>
<comment type="caution">
    <text evidence="8">The sequence shown here is derived from an EMBL/GenBank/DDBJ whole genome shotgun (WGS) entry which is preliminary data.</text>
</comment>
<evidence type="ECO:0000313" key="9">
    <source>
        <dbReference type="Proteomes" id="UP000555393"/>
    </source>
</evidence>
<dbReference type="PANTHER" id="PTHR30483:SF6">
    <property type="entry name" value="PERIPLASMIC BINDING PROTEIN OF ABC TRANSPORTER FOR NATURAL AMINO ACIDS"/>
    <property type="match status" value="1"/>
</dbReference>
<dbReference type="EMBL" id="JACIIU010000034">
    <property type="protein sequence ID" value="MBB6262488.1"/>
    <property type="molecule type" value="Genomic_DNA"/>
</dbReference>
<accession>A0A841M8M2</accession>
<dbReference type="GO" id="GO:0006865">
    <property type="term" value="P:amino acid transport"/>
    <property type="evidence" value="ECO:0007669"/>
    <property type="project" value="UniProtKB-KW"/>
</dbReference>
<evidence type="ECO:0000256" key="2">
    <source>
        <dbReference type="ARBA" id="ARBA00010062"/>
    </source>
</evidence>
<dbReference type="InterPro" id="IPR028082">
    <property type="entry name" value="Peripla_BP_I"/>
</dbReference>
<evidence type="ECO:0000256" key="6">
    <source>
        <dbReference type="SAM" id="SignalP"/>
    </source>
</evidence>
<evidence type="ECO:0000256" key="4">
    <source>
        <dbReference type="ARBA" id="ARBA00022729"/>
    </source>
</evidence>
<dbReference type="SUPFAM" id="SSF53822">
    <property type="entry name" value="Periplasmic binding protein-like I"/>
    <property type="match status" value="1"/>
</dbReference>
<dbReference type="RefSeq" id="WP_184224719.1">
    <property type="nucleotide sequence ID" value="NZ_JACIIU010000034.1"/>
</dbReference>
<dbReference type="AlphaFoldDB" id="A0A841M8M2"/>
<dbReference type="InterPro" id="IPR028081">
    <property type="entry name" value="Leu-bd"/>
</dbReference>
<evidence type="ECO:0000256" key="3">
    <source>
        <dbReference type="ARBA" id="ARBA00022448"/>
    </source>
</evidence>
<gene>
    <name evidence="8" type="ORF">FHS77_003063</name>
</gene>
<dbReference type="Pfam" id="PF13458">
    <property type="entry name" value="Peripla_BP_6"/>
    <property type="match status" value="1"/>
</dbReference>
<organism evidence="8 9">
    <name type="scientific">Paenochrobactrum gallinarii</name>
    <dbReference type="NCBI Taxonomy" id="643673"/>
    <lineage>
        <taxon>Bacteria</taxon>
        <taxon>Pseudomonadati</taxon>
        <taxon>Pseudomonadota</taxon>
        <taxon>Alphaproteobacteria</taxon>
        <taxon>Hyphomicrobiales</taxon>
        <taxon>Brucellaceae</taxon>
        <taxon>Paenochrobactrum</taxon>
    </lineage>
</organism>
<keyword evidence="5" id="KW-0029">Amino-acid transport</keyword>
<evidence type="ECO:0000256" key="5">
    <source>
        <dbReference type="ARBA" id="ARBA00022970"/>
    </source>
</evidence>
<comment type="similarity">
    <text evidence="2">Belongs to the leucine-binding protein family.</text>
</comment>
<feature type="chain" id="PRO_5032849192" evidence="6">
    <location>
        <begin position="32"/>
        <end position="424"/>
    </location>
</feature>
<sequence length="424" mass="45443">MKNITNKTVRSLKLGAATLLASVAMVGLAAADNDVIRIGSITTLEGPFATGGQDAYRTMEMAFEEIGYEIAGKKIEWIRESSNADADVALARARKLIEQDNVDIVIGPLSGAEGVALRDYSRTLEGRTFVNGSSASSDTTLRDASPNFFRFSTEGTQWMAGLGKHVYDDLGVKHVAMVAADYSFPYAQAFGFMHEYCSAGGEVTKLWSPLNTTDFSSIIARIPENAEAILLIQGGTDALAFLTQYAQTGGDLPVYGGSITADQTLLSARGPHQRVMDGMLSAGPIADINDSPEWQKFVAAYRERFPDGFDSPSIHAVNYYTNTRAVLLALEAVAGDLSGNQAAFQEALSKVEFVTPTGATVKLDENRQAISDIFLTRIVDDNGTLRTEAFSSTPAVTQTLGMNVADFLNLGAPSRDNPDCSPKS</sequence>